<dbReference type="PATRIC" id="fig|945713.3.peg.829"/>
<accession>I0AHT2</accession>
<evidence type="ECO:0000259" key="4">
    <source>
        <dbReference type="SMART" id="SM00331"/>
    </source>
</evidence>
<dbReference type="STRING" id="945713.IALB_0827"/>
<dbReference type="KEGG" id="ial:IALB_0827"/>
<protein>
    <submittedName>
        <fullName evidence="5">Serine phosphatase RsbU subunit sigma</fullName>
    </submittedName>
</protein>
<dbReference type="PANTHER" id="PTHR43156:SF2">
    <property type="entry name" value="STAGE II SPORULATION PROTEIN E"/>
    <property type="match status" value="1"/>
</dbReference>
<keyword evidence="3" id="KW-0472">Membrane</keyword>
<dbReference type="InterPro" id="IPR036457">
    <property type="entry name" value="PPM-type-like_dom_sf"/>
</dbReference>
<dbReference type="PANTHER" id="PTHR43156">
    <property type="entry name" value="STAGE II SPORULATION PROTEIN E-RELATED"/>
    <property type="match status" value="1"/>
</dbReference>
<evidence type="ECO:0000256" key="2">
    <source>
        <dbReference type="SAM" id="Coils"/>
    </source>
</evidence>
<proteinExistence type="predicted"/>
<dbReference type="InterPro" id="IPR001932">
    <property type="entry name" value="PPM-type_phosphatase-like_dom"/>
</dbReference>
<keyword evidence="6" id="KW-1185">Reference proteome</keyword>
<dbReference type="eggNOG" id="COG2208">
    <property type="taxonomic scope" value="Bacteria"/>
</dbReference>
<dbReference type="SMART" id="SM00331">
    <property type="entry name" value="PP2C_SIG"/>
    <property type="match status" value="1"/>
</dbReference>
<reference evidence="5 6" key="1">
    <citation type="journal article" date="2012" name="Front. Microbiol.">
        <title>Complete genome of Ignavibacterium album, a metabolically versatile, flagellated, facultative anaerobe from the phylum Chlorobi.</title>
        <authorList>
            <person name="Liu Z."/>
            <person name="Frigaard N.-U."/>
            <person name="Vogl K."/>
            <person name="Iino T."/>
            <person name="Ohkuma M."/>
            <person name="Overmann J."/>
            <person name="Bryant D.A."/>
        </authorList>
    </citation>
    <scope>NUCLEOTIDE SEQUENCE [LARGE SCALE GENOMIC DNA]</scope>
    <source>
        <strain evidence="6">DSM 19864 / JCM 16511 / NBRC 101810 / Mat9-16</strain>
    </source>
</reference>
<dbReference type="InterPro" id="IPR029016">
    <property type="entry name" value="GAF-like_dom_sf"/>
</dbReference>
<evidence type="ECO:0000313" key="6">
    <source>
        <dbReference type="Proteomes" id="UP000007394"/>
    </source>
</evidence>
<feature type="transmembrane region" description="Helical" evidence="3">
    <location>
        <begin position="243"/>
        <end position="266"/>
    </location>
</feature>
<dbReference type="eggNOG" id="COG2203">
    <property type="taxonomic scope" value="Bacteria"/>
</dbReference>
<feature type="transmembrane region" description="Helical" evidence="3">
    <location>
        <begin position="108"/>
        <end position="132"/>
    </location>
</feature>
<feature type="transmembrane region" description="Helical" evidence="3">
    <location>
        <begin position="34"/>
        <end position="54"/>
    </location>
</feature>
<evidence type="ECO:0000313" key="5">
    <source>
        <dbReference type="EMBL" id="AFH48539.1"/>
    </source>
</evidence>
<keyword evidence="3" id="KW-1133">Transmembrane helix</keyword>
<dbReference type="SUPFAM" id="SSF81606">
    <property type="entry name" value="PP2C-like"/>
    <property type="match status" value="1"/>
</dbReference>
<feature type="transmembrane region" description="Helical" evidence="3">
    <location>
        <begin position="12"/>
        <end position="28"/>
    </location>
</feature>
<feature type="transmembrane region" description="Helical" evidence="3">
    <location>
        <begin position="203"/>
        <end position="223"/>
    </location>
</feature>
<name>I0AHT2_IGNAJ</name>
<feature type="transmembrane region" description="Helical" evidence="3">
    <location>
        <begin position="171"/>
        <end position="196"/>
    </location>
</feature>
<feature type="transmembrane region" description="Helical" evidence="3">
    <location>
        <begin position="66"/>
        <end position="88"/>
    </location>
</feature>
<dbReference type="Pfam" id="PF07228">
    <property type="entry name" value="SpoIIE"/>
    <property type="match status" value="1"/>
</dbReference>
<dbReference type="OrthoDB" id="9763484at2"/>
<dbReference type="EMBL" id="CP003418">
    <property type="protein sequence ID" value="AFH48539.1"/>
    <property type="molecule type" value="Genomic_DNA"/>
</dbReference>
<dbReference type="GO" id="GO:0016791">
    <property type="term" value="F:phosphatase activity"/>
    <property type="evidence" value="ECO:0007669"/>
    <property type="project" value="TreeGrafter"/>
</dbReference>
<feature type="coiled-coil region" evidence="2">
    <location>
        <begin position="420"/>
        <end position="447"/>
    </location>
</feature>
<feature type="domain" description="PPM-type phosphatase" evidence="4">
    <location>
        <begin position="459"/>
        <end position="678"/>
    </location>
</feature>
<dbReference type="InterPro" id="IPR052016">
    <property type="entry name" value="Bact_Sigma-Reg"/>
</dbReference>
<dbReference type="HOGENOM" id="CLU_000445_43_6_10"/>
<dbReference type="Gene3D" id="3.60.40.10">
    <property type="entry name" value="PPM-type phosphatase domain"/>
    <property type="match status" value="1"/>
</dbReference>
<evidence type="ECO:0000256" key="1">
    <source>
        <dbReference type="ARBA" id="ARBA00022801"/>
    </source>
</evidence>
<dbReference type="Proteomes" id="UP000007394">
    <property type="component" value="Chromosome"/>
</dbReference>
<feature type="transmembrane region" description="Helical" evidence="3">
    <location>
        <begin position="144"/>
        <end position="165"/>
    </location>
</feature>
<gene>
    <name evidence="5" type="ordered locus">IALB_0827</name>
</gene>
<dbReference type="Gene3D" id="3.30.450.40">
    <property type="match status" value="1"/>
</dbReference>
<keyword evidence="3" id="KW-0812">Transmembrane</keyword>
<dbReference type="AlphaFoldDB" id="I0AHT2"/>
<dbReference type="SUPFAM" id="SSF55781">
    <property type="entry name" value="GAF domain-like"/>
    <property type="match status" value="1"/>
</dbReference>
<keyword evidence="2" id="KW-0175">Coiled coil</keyword>
<evidence type="ECO:0000256" key="3">
    <source>
        <dbReference type="SAM" id="Phobius"/>
    </source>
</evidence>
<organism evidence="5 6">
    <name type="scientific">Ignavibacterium album (strain DSM 19864 / JCM 16511 / NBRC 101810 / Mat9-16)</name>
    <dbReference type="NCBI Taxonomy" id="945713"/>
    <lineage>
        <taxon>Bacteria</taxon>
        <taxon>Pseudomonadati</taxon>
        <taxon>Ignavibacteriota</taxon>
        <taxon>Ignavibacteria</taxon>
        <taxon>Ignavibacteriales</taxon>
        <taxon>Ignavibacteriaceae</taxon>
        <taxon>Ignavibacterium</taxon>
    </lineage>
</organism>
<keyword evidence="1" id="KW-0378">Hydrolase</keyword>
<sequence>MYLNRIYKNFRLTISIISALLLFFIVTLKAGNTLTIFSVLLDLVAITLLFSLSVQIKEYIRINKISFLSLTFAVAVILGILLMSIWTAQMFMDNLVQKLNAEFSVFSFASNVVGIIYFCIFAFGLTFVFVVLKEFYYSKRIKYNPIYFQLLIFFGILSALSFTIFQEINKAVSTAFMVVTILLIVKNSFGISWIAFLNKKEKYKLLLISLAITVLASVLVGYSADVSLHSETLKSYSTGFNTIALLILIYSLVYFGVLFFTVLFHLPTAEAFDRKAEEVSSLHLFSTLINQVIDFDELADTITDLTRKVSSADASWIVMKNGNTYETISQKNISEKDITEINNYLLYSGECKNLTKAKICSIDKSSVKSKLSEHLSSVIISPLKTQTEVKGYLLAARKSGLLFYDDEAKAINAFSEYASIALENSRLLKESIEKERLEKELDVAREMQRKLLPANDPKFSELHISSIFIPAFEVGGDFFDYYTDKENEFSFIIGDVAGKGISAAFVMAEVKGIFESLSKILASPKEILVKANRILSRTLHCKNFVSALYGKINFITSEFEFARAGHCPALLIRNGEIIKYQPKGLALGLDYTESFSENLDDLKIKLQKNDTLIFYTDGITESKNQLNEDFGDERFLKTIKINLNKDINQIAREIISEVSIFANNSTQYDDITLLILRWNKN</sequence>
<dbReference type="RefSeq" id="WP_014559695.1">
    <property type="nucleotide sequence ID" value="NC_017464.1"/>
</dbReference>